<accession>A0A4Q1C5T9</accession>
<dbReference type="InterPro" id="IPR005358">
    <property type="entry name" value="Puta_zinc/iron-chelating_dom"/>
</dbReference>
<proteinExistence type="predicted"/>
<keyword evidence="2" id="KW-1185">Reference proteome</keyword>
<dbReference type="Proteomes" id="UP000290218">
    <property type="component" value="Unassembled WGS sequence"/>
</dbReference>
<name>A0A4Q1C5T9_9BACT</name>
<protein>
    <submittedName>
        <fullName evidence="1">YkgJ family cysteine cluster protein</fullName>
    </submittedName>
</protein>
<evidence type="ECO:0000313" key="1">
    <source>
        <dbReference type="EMBL" id="RXK53824.1"/>
    </source>
</evidence>
<gene>
    <name evidence="1" type="ORF">ESB00_19270</name>
</gene>
<dbReference type="OrthoDB" id="7391735at2"/>
<reference evidence="1 2" key="1">
    <citation type="submission" date="2019-01" db="EMBL/GenBank/DDBJ databases">
        <title>Lacunisphaera sp. strain TWA-58.</title>
        <authorList>
            <person name="Chen W.-M."/>
        </authorList>
    </citation>
    <scope>NUCLEOTIDE SEQUENCE [LARGE SCALE GENOMIC DNA]</scope>
    <source>
        <strain evidence="1 2">TWA-58</strain>
    </source>
</reference>
<dbReference type="Pfam" id="PF03692">
    <property type="entry name" value="CxxCxxCC"/>
    <property type="match status" value="1"/>
</dbReference>
<dbReference type="AlphaFoldDB" id="A0A4Q1C5T9"/>
<comment type="caution">
    <text evidence="1">The sequence shown here is derived from an EMBL/GenBank/DDBJ whole genome shotgun (WGS) entry which is preliminary data.</text>
</comment>
<sequence length="203" mass="22426">MTRSRPASGPAGLALRPAAAGCWSVTSSEQLCLACGLCCDGTLFDGVQLEPGDDVRRLKSLGLPVTLSRGRNPVGRFPQPCKALCADRTCRLYADRPRQCRIFECGVFKEMQAGRTDPAAALRQVKKARRLADRVRKLLLQLGDTDEQRALGERFFRMQCRMEEQPADPAALATFADLSLAVHRLKLLAHDKFYTRPPQPSAK</sequence>
<evidence type="ECO:0000313" key="2">
    <source>
        <dbReference type="Proteomes" id="UP000290218"/>
    </source>
</evidence>
<organism evidence="1 2">
    <name type="scientific">Oleiharenicola lentus</name>
    <dbReference type="NCBI Taxonomy" id="2508720"/>
    <lineage>
        <taxon>Bacteria</taxon>
        <taxon>Pseudomonadati</taxon>
        <taxon>Verrucomicrobiota</taxon>
        <taxon>Opitutia</taxon>
        <taxon>Opitutales</taxon>
        <taxon>Opitutaceae</taxon>
        <taxon>Oleiharenicola</taxon>
    </lineage>
</organism>
<dbReference type="EMBL" id="SDHX01000002">
    <property type="protein sequence ID" value="RXK53824.1"/>
    <property type="molecule type" value="Genomic_DNA"/>
</dbReference>